<feature type="compositionally biased region" description="Polar residues" evidence="21">
    <location>
        <begin position="681"/>
        <end position="694"/>
    </location>
</feature>
<dbReference type="SMART" id="SM00220">
    <property type="entry name" value="S_TKc"/>
    <property type="match status" value="1"/>
</dbReference>
<gene>
    <name evidence="23" type="ORF">ILUMI_20634</name>
</gene>
<dbReference type="Proteomes" id="UP000801492">
    <property type="component" value="Unassembled WGS sequence"/>
</dbReference>
<feature type="compositionally biased region" description="Polar residues" evidence="21">
    <location>
        <begin position="586"/>
        <end position="599"/>
    </location>
</feature>
<dbReference type="AlphaFoldDB" id="A0A8K0CI51"/>
<keyword evidence="6" id="KW-0723">Serine/threonine-protein kinase</keyword>
<dbReference type="PANTHER" id="PTHR24346">
    <property type="entry name" value="MAP/MICROTUBULE AFFINITY-REGULATING KINASE"/>
    <property type="match status" value="1"/>
</dbReference>
<dbReference type="EC" id="2.7.11.1" evidence="4"/>
<feature type="region of interest" description="Disordered" evidence="21">
    <location>
        <begin position="394"/>
        <end position="446"/>
    </location>
</feature>
<keyword evidence="8" id="KW-0808">Transferase</keyword>
<dbReference type="PROSITE" id="PS50011">
    <property type="entry name" value="PROTEIN_KINASE_DOM"/>
    <property type="match status" value="1"/>
</dbReference>
<dbReference type="EMBL" id="VTPC01089915">
    <property type="protein sequence ID" value="KAF2885566.1"/>
    <property type="molecule type" value="Genomic_DNA"/>
</dbReference>
<keyword evidence="12 20" id="KW-0067">ATP-binding</keyword>
<feature type="region of interest" description="Disordered" evidence="21">
    <location>
        <begin position="484"/>
        <end position="508"/>
    </location>
</feature>
<keyword evidence="5" id="KW-0488">Methylation</keyword>
<sequence length="961" mass="107000">MHRSLGLGGGGPIGIRTAGTGGVYDGKIAGLYDLEETLGRGHFAVVKLARHVFTGEKVAVKVIDKSKLDEVSKAHLFQEVRCMKLVQHPNVVRLYEVIDTATKLYLILELGDGGDLYDYIMRHDAGLSEQLAREYFRQIVKAISYCHRLHVVHRDLKPENVVFFEKLGVVKLTDFGFSNKFFPGQKLETSCGSLAYSAPEILLGDSYDAPAVDVWSLGVILYMLVCGQAPFQEANDSETLTMIMDCKYTVPSHVSKDCRDLIARMLVRDPEKRATLTQIAAHPWLAQHKDDQSADIVPLVSREQLSDEDHNLIVQKIVNGNIATKEEIQESIEKNAYNHITATYYLLAERKLKSKRQEQANKGKRPEHLAVVQGSPAPMRDLNSTGPMPCLLTVPRTPGDLPQRSRKCSIVQEDEEEEDISSCSGREELAPPHNSLNRRGSRSEGRLNLALQERLTESERRKPDLTNLPKRDMVPKMNILRNLSEDRPKSVDTTNKKRMGKSASIPETTSPVQTKLINDMKPNSNAVTTNIITESSTISIPVLTTTPYSTPVIPKYKTMPSPTRTSAVINSPLQLNEIFEEGDGPDTNSHSSTRQFVSRNQKRTSYEQRRSKFHKNRTASCSSSDASDDDSESRKKRAHKLNNSDKPTKGRRDSHDDSSDSQEPGTGAGTGAKNGRIGTTAIITQNNVQTTQDSNKTNNTNNNNNNNTGRKNTGNSGIMLGRRHKAGRRRTGETRLRESQSLNRITEVQEDTSHSVIISTTITATQGTSVTPKVKGLGARILQGLNMSGKKQEEKVAKEEKVSHISRKDSSFKSLTNPAEPQKNLDKISKEEKENCNKIVERVPTKKMRLFGKYFQVHKKLYIPLPGIFNRNRLYKAQSCGSLVRDKINQNSDVILRNRQRAASVIRNSIGSESDINQNMGMKQGKDRKMATVVQLNNVCTELTGICATHLGQASKCCSFC</sequence>
<dbReference type="OrthoDB" id="942095at2759"/>
<evidence type="ECO:0000256" key="17">
    <source>
        <dbReference type="ARBA" id="ARBA00054738"/>
    </source>
</evidence>
<evidence type="ECO:0000256" key="6">
    <source>
        <dbReference type="ARBA" id="ARBA00022527"/>
    </source>
</evidence>
<comment type="cofactor">
    <cofactor evidence="1">
        <name>Mg(2+)</name>
        <dbReference type="ChEBI" id="CHEBI:18420"/>
    </cofactor>
</comment>
<evidence type="ECO:0000256" key="18">
    <source>
        <dbReference type="ARBA" id="ARBA00074971"/>
    </source>
</evidence>
<dbReference type="GO" id="GO:0005524">
    <property type="term" value="F:ATP binding"/>
    <property type="evidence" value="ECO:0007669"/>
    <property type="project" value="UniProtKB-UniRule"/>
</dbReference>
<keyword evidence="10 20" id="KW-0547">Nucleotide-binding</keyword>
<dbReference type="GO" id="GO:0046872">
    <property type="term" value="F:metal ion binding"/>
    <property type="evidence" value="ECO:0007669"/>
    <property type="project" value="UniProtKB-KW"/>
</dbReference>
<dbReference type="GO" id="GO:0035556">
    <property type="term" value="P:intracellular signal transduction"/>
    <property type="evidence" value="ECO:0007669"/>
    <property type="project" value="TreeGrafter"/>
</dbReference>
<evidence type="ECO:0000256" key="19">
    <source>
        <dbReference type="ARBA" id="ARBA00077142"/>
    </source>
</evidence>
<comment type="caution">
    <text evidence="23">The sequence shown here is derived from an EMBL/GenBank/DDBJ whole genome shotgun (WGS) entry which is preliminary data.</text>
</comment>
<comment type="subcellular location">
    <subcellularLocation>
        <location evidence="2">Nucleus</location>
    </subcellularLocation>
</comment>
<evidence type="ECO:0000313" key="24">
    <source>
        <dbReference type="Proteomes" id="UP000801492"/>
    </source>
</evidence>
<evidence type="ECO:0000256" key="7">
    <source>
        <dbReference type="ARBA" id="ARBA00022553"/>
    </source>
</evidence>
<comment type="catalytic activity">
    <reaction evidence="16">
        <text>L-seryl-[protein] + ATP = O-phospho-L-seryl-[protein] + ADP + H(+)</text>
        <dbReference type="Rhea" id="RHEA:17989"/>
        <dbReference type="Rhea" id="RHEA-COMP:9863"/>
        <dbReference type="Rhea" id="RHEA-COMP:11604"/>
        <dbReference type="ChEBI" id="CHEBI:15378"/>
        <dbReference type="ChEBI" id="CHEBI:29999"/>
        <dbReference type="ChEBI" id="CHEBI:30616"/>
        <dbReference type="ChEBI" id="CHEBI:83421"/>
        <dbReference type="ChEBI" id="CHEBI:456216"/>
        <dbReference type="EC" id="2.7.11.1"/>
    </reaction>
</comment>
<dbReference type="CDD" id="cd14339">
    <property type="entry name" value="UBA_SNRK"/>
    <property type="match status" value="1"/>
</dbReference>
<dbReference type="InterPro" id="IPR017441">
    <property type="entry name" value="Protein_kinase_ATP_BS"/>
</dbReference>
<feature type="region of interest" description="Disordered" evidence="21">
    <location>
        <begin position="578"/>
        <end position="737"/>
    </location>
</feature>
<reference evidence="23" key="1">
    <citation type="submission" date="2019-08" db="EMBL/GenBank/DDBJ databases">
        <title>The genome of the North American firefly Photinus pyralis.</title>
        <authorList>
            <consortium name="Photinus pyralis genome working group"/>
            <person name="Fallon T.R."/>
            <person name="Sander Lower S.E."/>
            <person name="Weng J.-K."/>
        </authorList>
    </citation>
    <scope>NUCLEOTIDE SEQUENCE</scope>
    <source>
        <strain evidence="23">TRF0915ILg1</strain>
        <tissue evidence="23">Whole body</tissue>
    </source>
</reference>
<dbReference type="SUPFAM" id="SSF56112">
    <property type="entry name" value="Protein kinase-like (PK-like)"/>
    <property type="match status" value="1"/>
</dbReference>
<comment type="similarity">
    <text evidence="3">Belongs to the protein kinase superfamily. CAMK Ser/Thr protein kinase family.</text>
</comment>
<keyword evidence="7" id="KW-0597">Phosphoprotein</keyword>
<dbReference type="Gene3D" id="1.10.510.10">
    <property type="entry name" value="Transferase(Phosphotransferase) domain 1"/>
    <property type="match status" value="1"/>
</dbReference>
<dbReference type="FunFam" id="1.10.510.10:FF:000166">
    <property type="entry name" value="SNF-related serine/threonine-protein kinase"/>
    <property type="match status" value="1"/>
</dbReference>
<dbReference type="PANTHER" id="PTHR24346:SF45">
    <property type="entry name" value="PROTEIN KINASE DOMAIN-CONTAINING PROTEIN"/>
    <property type="match status" value="1"/>
</dbReference>
<feature type="domain" description="Protein kinase" evidence="22">
    <location>
        <begin position="32"/>
        <end position="285"/>
    </location>
</feature>
<dbReference type="CDD" id="cd14074">
    <property type="entry name" value="STKc_SNRK"/>
    <property type="match status" value="1"/>
</dbReference>
<evidence type="ECO:0000256" key="11">
    <source>
        <dbReference type="ARBA" id="ARBA00022777"/>
    </source>
</evidence>
<dbReference type="PROSITE" id="PS00108">
    <property type="entry name" value="PROTEIN_KINASE_ST"/>
    <property type="match status" value="1"/>
</dbReference>
<evidence type="ECO:0000256" key="20">
    <source>
        <dbReference type="PROSITE-ProRule" id="PRU10141"/>
    </source>
</evidence>
<evidence type="ECO:0000256" key="9">
    <source>
        <dbReference type="ARBA" id="ARBA00022723"/>
    </source>
</evidence>
<feature type="compositionally biased region" description="Low complexity" evidence="21">
    <location>
        <begin position="695"/>
        <end position="715"/>
    </location>
</feature>
<dbReference type="InterPro" id="IPR000719">
    <property type="entry name" value="Prot_kinase_dom"/>
</dbReference>
<dbReference type="FunFam" id="3.30.200.20:FF:000003">
    <property type="entry name" value="Non-specific serine/threonine protein kinase"/>
    <property type="match status" value="1"/>
</dbReference>
<evidence type="ECO:0000259" key="22">
    <source>
        <dbReference type="PROSITE" id="PS50011"/>
    </source>
</evidence>
<dbReference type="GO" id="GO:0004674">
    <property type="term" value="F:protein serine/threonine kinase activity"/>
    <property type="evidence" value="ECO:0007669"/>
    <property type="project" value="UniProtKB-KW"/>
</dbReference>
<evidence type="ECO:0000256" key="8">
    <source>
        <dbReference type="ARBA" id="ARBA00022679"/>
    </source>
</evidence>
<dbReference type="Pfam" id="PF00069">
    <property type="entry name" value="Pkinase"/>
    <property type="match status" value="1"/>
</dbReference>
<feature type="compositionally biased region" description="Basic and acidic residues" evidence="21">
    <location>
        <begin position="642"/>
        <end position="658"/>
    </location>
</feature>
<evidence type="ECO:0000256" key="5">
    <source>
        <dbReference type="ARBA" id="ARBA00022481"/>
    </source>
</evidence>
<evidence type="ECO:0000256" key="10">
    <source>
        <dbReference type="ARBA" id="ARBA00022741"/>
    </source>
</evidence>
<keyword evidence="9" id="KW-0479">Metal-binding</keyword>
<evidence type="ECO:0000256" key="4">
    <source>
        <dbReference type="ARBA" id="ARBA00012513"/>
    </source>
</evidence>
<accession>A0A8K0CI51</accession>
<keyword evidence="14" id="KW-0539">Nucleus</keyword>
<keyword evidence="11" id="KW-0418">Kinase</keyword>
<dbReference type="PROSITE" id="PS00107">
    <property type="entry name" value="PROTEIN_KINASE_ATP"/>
    <property type="match status" value="1"/>
</dbReference>
<evidence type="ECO:0000313" key="23">
    <source>
        <dbReference type="EMBL" id="KAF2885566.1"/>
    </source>
</evidence>
<keyword evidence="24" id="KW-1185">Reference proteome</keyword>
<evidence type="ECO:0000256" key="3">
    <source>
        <dbReference type="ARBA" id="ARBA00006692"/>
    </source>
</evidence>
<evidence type="ECO:0000256" key="2">
    <source>
        <dbReference type="ARBA" id="ARBA00004123"/>
    </source>
</evidence>
<proteinExistence type="inferred from homology"/>
<evidence type="ECO:0000256" key="1">
    <source>
        <dbReference type="ARBA" id="ARBA00001946"/>
    </source>
</evidence>
<evidence type="ECO:0000256" key="16">
    <source>
        <dbReference type="ARBA" id="ARBA00048679"/>
    </source>
</evidence>
<evidence type="ECO:0000256" key="21">
    <source>
        <dbReference type="SAM" id="MobiDB-lite"/>
    </source>
</evidence>
<dbReference type="GO" id="GO:0005737">
    <property type="term" value="C:cytoplasm"/>
    <property type="evidence" value="ECO:0007669"/>
    <property type="project" value="TreeGrafter"/>
</dbReference>
<organism evidence="23 24">
    <name type="scientific">Ignelater luminosus</name>
    <name type="common">Cucubano</name>
    <name type="synonym">Pyrophorus luminosus</name>
    <dbReference type="NCBI Taxonomy" id="2038154"/>
    <lineage>
        <taxon>Eukaryota</taxon>
        <taxon>Metazoa</taxon>
        <taxon>Ecdysozoa</taxon>
        <taxon>Arthropoda</taxon>
        <taxon>Hexapoda</taxon>
        <taxon>Insecta</taxon>
        <taxon>Pterygota</taxon>
        <taxon>Neoptera</taxon>
        <taxon>Endopterygota</taxon>
        <taxon>Coleoptera</taxon>
        <taxon>Polyphaga</taxon>
        <taxon>Elateriformia</taxon>
        <taxon>Elateroidea</taxon>
        <taxon>Elateridae</taxon>
        <taxon>Agrypninae</taxon>
        <taxon>Pyrophorini</taxon>
        <taxon>Ignelater</taxon>
    </lineage>
</organism>
<name>A0A8K0CI51_IGNLU</name>
<evidence type="ECO:0000256" key="12">
    <source>
        <dbReference type="ARBA" id="ARBA00022840"/>
    </source>
</evidence>
<dbReference type="InterPro" id="IPR011009">
    <property type="entry name" value="Kinase-like_dom_sf"/>
</dbReference>
<evidence type="ECO:0000256" key="14">
    <source>
        <dbReference type="ARBA" id="ARBA00023242"/>
    </source>
</evidence>
<keyword evidence="13" id="KW-0460">Magnesium</keyword>
<comment type="catalytic activity">
    <reaction evidence="15">
        <text>L-threonyl-[protein] + ATP = O-phospho-L-threonyl-[protein] + ADP + H(+)</text>
        <dbReference type="Rhea" id="RHEA:46608"/>
        <dbReference type="Rhea" id="RHEA-COMP:11060"/>
        <dbReference type="Rhea" id="RHEA-COMP:11605"/>
        <dbReference type="ChEBI" id="CHEBI:15378"/>
        <dbReference type="ChEBI" id="CHEBI:30013"/>
        <dbReference type="ChEBI" id="CHEBI:30616"/>
        <dbReference type="ChEBI" id="CHEBI:61977"/>
        <dbReference type="ChEBI" id="CHEBI:456216"/>
        <dbReference type="EC" id="2.7.11.1"/>
    </reaction>
</comment>
<evidence type="ECO:0000256" key="13">
    <source>
        <dbReference type="ARBA" id="ARBA00022842"/>
    </source>
</evidence>
<dbReference type="GO" id="GO:0005634">
    <property type="term" value="C:nucleus"/>
    <property type="evidence" value="ECO:0007669"/>
    <property type="project" value="UniProtKB-SubCell"/>
</dbReference>
<feature type="binding site" evidence="20">
    <location>
        <position position="61"/>
    </location>
    <ligand>
        <name>ATP</name>
        <dbReference type="ChEBI" id="CHEBI:30616"/>
    </ligand>
</feature>
<protein>
    <recommendedName>
        <fullName evidence="18">SNF-related serine/threonine-protein kinase</fullName>
        <ecNumber evidence="4">2.7.11.1</ecNumber>
    </recommendedName>
    <alternativeName>
        <fullName evidence="19">SNF1-related kinase</fullName>
    </alternativeName>
</protein>
<dbReference type="InterPro" id="IPR008271">
    <property type="entry name" value="Ser/Thr_kinase_AS"/>
</dbReference>
<comment type="function">
    <text evidence="17">May play a role in hematopoietic cell proliferation or differentiation. Potential mediator of neuronal apoptosis.</text>
</comment>
<evidence type="ECO:0000256" key="15">
    <source>
        <dbReference type="ARBA" id="ARBA00047899"/>
    </source>
</evidence>